<evidence type="ECO:0000256" key="6">
    <source>
        <dbReference type="SAM" id="MobiDB-lite"/>
    </source>
</evidence>
<keyword evidence="2" id="KW-0805">Transcription regulation</keyword>
<dbReference type="PROSITE" id="PS51005">
    <property type="entry name" value="NAC"/>
    <property type="match status" value="1"/>
</dbReference>
<dbReference type="InterPro" id="IPR036093">
    <property type="entry name" value="NAC_dom_sf"/>
</dbReference>
<proteinExistence type="predicted"/>
<feature type="region of interest" description="Disordered" evidence="6">
    <location>
        <begin position="379"/>
        <end position="400"/>
    </location>
</feature>
<comment type="subcellular location">
    <subcellularLocation>
        <location evidence="1">Nucleus</location>
    </subcellularLocation>
</comment>
<dbReference type="Proteomes" id="UP000026915">
    <property type="component" value="Chromosome 4"/>
</dbReference>
<dbReference type="GO" id="GO:0003677">
    <property type="term" value="F:DNA binding"/>
    <property type="evidence" value="ECO:0007669"/>
    <property type="project" value="UniProtKB-KW"/>
</dbReference>
<feature type="compositionally biased region" description="Basic residues" evidence="6">
    <location>
        <begin position="113"/>
        <end position="122"/>
    </location>
</feature>
<dbReference type="eggNOG" id="ENOG502SPQG">
    <property type="taxonomic scope" value="Eukaryota"/>
</dbReference>
<evidence type="ECO:0000256" key="2">
    <source>
        <dbReference type="ARBA" id="ARBA00023015"/>
    </source>
</evidence>
<name>A0A061ER28_THECC</name>
<dbReference type="HOGENOM" id="CLU_630755_0_0_1"/>
<keyword evidence="4" id="KW-0804">Transcription</keyword>
<dbReference type="PANTHER" id="PTHR31989">
    <property type="entry name" value="NAC DOMAIN-CONTAINING PROTEIN 82-RELATED"/>
    <property type="match status" value="1"/>
</dbReference>
<gene>
    <name evidence="8" type="ORF">TCM_019938</name>
</gene>
<dbReference type="GO" id="GO:0006355">
    <property type="term" value="P:regulation of DNA-templated transcription"/>
    <property type="evidence" value="ECO:0007669"/>
    <property type="project" value="InterPro"/>
</dbReference>
<feature type="region of interest" description="Disordered" evidence="6">
    <location>
        <begin position="113"/>
        <end position="140"/>
    </location>
</feature>
<feature type="compositionally biased region" description="Polar residues" evidence="6">
    <location>
        <begin position="216"/>
        <end position="230"/>
    </location>
</feature>
<reference evidence="8 9" key="1">
    <citation type="journal article" date="2013" name="Genome Biol.">
        <title>The genome sequence of the most widely cultivated cacao type and its use to identify candidate genes regulating pod color.</title>
        <authorList>
            <person name="Motamayor J.C."/>
            <person name="Mockaitis K."/>
            <person name="Schmutz J."/>
            <person name="Haiminen N."/>
            <person name="Iii D.L."/>
            <person name="Cornejo O."/>
            <person name="Findley S.D."/>
            <person name="Zheng P."/>
            <person name="Utro F."/>
            <person name="Royaert S."/>
            <person name="Saski C."/>
            <person name="Jenkins J."/>
            <person name="Podicheti R."/>
            <person name="Zhao M."/>
            <person name="Scheffler B.E."/>
            <person name="Stack J.C."/>
            <person name="Feltus F.A."/>
            <person name="Mustiga G.M."/>
            <person name="Amores F."/>
            <person name="Phillips W."/>
            <person name="Marelli J.P."/>
            <person name="May G.D."/>
            <person name="Shapiro H."/>
            <person name="Ma J."/>
            <person name="Bustamante C.D."/>
            <person name="Schnell R.J."/>
            <person name="Main D."/>
            <person name="Gilbert D."/>
            <person name="Parida L."/>
            <person name="Kuhn D.N."/>
        </authorList>
    </citation>
    <scope>NUCLEOTIDE SEQUENCE [LARGE SCALE GENOMIC DNA]</scope>
    <source>
        <strain evidence="9">cv. Matina 1-6</strain>
    </source>
</reference>
<evidence type="ECO:0000256" key="3">
    <source>
        <dbReference type="ARBA" id="ARBA00023125"/>
    </source>
</evidence>
<evidence type="ECO:0000259" key="7">
    <source>
        <dbReference type="PROSITE" id="PS51005"/>
    </source>
</evidence>
<evidence type="ECO:0000256" key="1">
    <source>
        <dbReference type="ARBA" id="ARBA00004123"/>
    </source>
</evidence>
<keyword evidence="3" id="KW-0238">DNA-binding</keyword>
<evidence type="ECO:0000256" key="5">
    <source>
        <dbReference type="ARBA" id="ARBA00023242"/>
    </source>
</evidence>
<protein>
    <submittedName>
        <fullName evidence="8">Nam protein 1, putative</fullName>
    </submittedName>
</protein>
<organism evidence="8 9">
    <name type="scientific">Theobroma cacao</name>
    <name type="common">Cacao</name>
    <name type="synonym">Cocoa</name>
    <dbReference type="NCBI Taxonomy" id="3641"/>
    <lineage>
        <taxon>Eukaryota</taxon>
        <taxon>Viridiplantae</taxon>
        <taxon>Streptophyta</taxon>
        <taxon>Embryophyta</taxon>
        <taxon>Tracheophyta</taxon>
        <taxon>Spermatophyta</taxon>
        <taxon>Magnoliopsida</taxon>
        <taxon>eudicotyledons</taxon>
        <taxon>Gunneridae</taxon>
        <taxon>Pentapetalae</taxon>
        <taxon>rosids</taxon>
        <taxon>malvids</taxon>
        <taxon>Malvales</taxon>
        <taxon>Malvaceae</taxon>
        <taxon>Byttnerioideae</taxon>
        <taxon>Theobroma</taxon>
    </lineage>
</organism>
<sequence length="400" mass="45560">MNNIKGYGFRPSDEELIGYLQDITSDRDSPVQFITQLEDICEFEPWELPGLSALQQGCRVWYFIYSLNYKYGNSKLIKRATKEGYWKPTGRRRKIMATDTNALIGSKRSLVFHKGHPKGKTRTKPDNNKNKTKHGSNRNKAVWVMHEYQLNAATPLNQETFFLGKLMKQSEEANIANNNGESSHHSPTNLRNQVAMNKITEDQSDSSKPLAEVEVSNDSGGVQNQSSTNDQDNDFQIDEIYPQERCNRLTFVDDDEVSNLISNLRNYAAVDAISRDMVDTSGWLITEQYTPNDGALVQNQFRTSEHGISSQNLIVADNNKTYPKTTSNQHYTAAENEGYNLPANLKNDEAQDFFPKDHFNYVVSKFDELLPMIQTPNNCNPLQNQSSTNEQDAETRNYLL</sequence>
<evidence type="ECO:0000256" key="4">
    <source>
        <dbReference type="ARBA" id="ARBA00023163"/>
    </source>
</evidence>
<feature type="compositionally biased region" description="Polar residues" evidence="6">
    <location>
        <begin position="379"/>
        <end position="390"/>
    </location>
</feature>
<dbReference type="AlphaFoldDB" id="A0A061ER28"/>
<dbReference type="GO" id="GO:0005634">
    <property type="term" value="C:nucleus"/>
    <property type="evidence" value="ECO:0007669"/>
    <property type="project" value="UniProtKB-SubCell"/>
</dbReference>
<accession>A0A061ER28</accession>
<dbReference type="InParanoid" id="A0A061ER28"/>
<keyword evidence="5" id="KW-0539">Nucleus</keyword>
<keyword evidence="9" id="KW-1185">Reference proteome</keyword>
<dbReference type="Gramene" id="EOY04754">
    <property type="protein sequence ID" value="EOY04754"/>
    <property type="gene ID" value="TCM_019938"/>
</dbReference>
<dbReference type="EMBL" id="CM001882">
    <property type="protein sequence ID" value="EOY04754.1"/>
    <property type="molecule type" value="Genomic_DNA"/>
</dbReference>
<dbReference type="SUPFAM" id="SSF101941">
    <property type="entry name" value="NAC domain"/>
    <property type="match status" value="1"/>
</dbReference>
<dbReference type="STRING" id="3641.A0A061ER28"/>
<evidence type="ECO:0000313" key="8">
    <source>
        <dbReference type="EMBL" id="EOY04754.1"/>
    </source>
</evidence>
<feature type="domain" description="NAC" evidence="7">
    <location>
        <begin position="3"/>
        <end position="169"/>
    </location>
</feature>
<dbReference type="Pfam" id="PF02365">
    <property type="entry name" value="NAM"/>
    <property type="match status" value="1"/>
</dbReference>
<dbReference type="InterPro" id="IPR003441">
    <property type="entry name" value="NAC-dom"/>
</dbReference>
<feature type="region of interest" description="Disordered" evidence="6">
    <location>
        <begin position="200"/>
        <end position="233"/>
    </location>
</feature>
<evidence type="ECO:0000313" key="9">
    <source>
        <dbReference type="Proteomes" id="UP000026915"/>
    </source>
</evidence>
<dbReference type="Gene3D" id="2.170.150.80">
    <property type="entry name" value="NAC domain"/>
    <property type="match status" value="1"/>
</dbReference>